<feature type="region of interest" description="Disordered" evidence="1">
    <location>
        <begin position="19"/>
        <end position="55"/>
    </location>
</feature>
<accession>A0ABQ7D3M4</accession>
<sequence length="55" mass="5843">MKATKFLLASNFVFNIANLPPPATSASPSGHHDQQPASASPQLLSQDLSHHSHLP</sequence>
<evidence type="ECO:0000313" key="2">
    <source>
        <dbReference type="EMBL" id="KAF3565590.1"/>
    </source>
</evidence>
<dbReference type="EMBL" id="QGKV02000759">
    <property type="protein sequence ID" value="KAF3565590.1"/>
    <property type="molecule type" value="Genomic_DNA"/>
</dbReference>
<name>A0ABQ7D3M4_BRACR</name>
<gene>
    <name evidence="2" type="ORF">DY000_02013253</name>
</gene>
<reference evidence="2 3" key="1">
    <citation type="journal article" date="2020" name="BMC Genomics">
        <title>Intraspecific diversification of the crop wild relative Brassica cretica Lam. using demographic model selection.</title>
        <authorList>
            <person name="Kioukis A."/>
            <person name="Michalopoulou V.A."/>
            <person name="Briers L."/>
            <person name="Pirintsos S."/>
            <person name="Studholme D.J."/>
            <person name="Pavlidis P."/>
            <person name="Sarris P.F."/>
        </authorList>
    </citation>
    <scope>NUCLEOTIDE SEQUENCE [LARGE SCALE GENOMIC DNA]</scope>
    <source>
        <strain evidence="3">cv. PFS-1207/04</strain>
    </source>
</reference>
<dbReference type="Proteomes" id="UP000266723">
    <property type="component" value="Unassembled WGS sequence"/>
</dbReference>
<evidence type="ECO:0000256" key="1">
    <source>
        <dbReference type="SAM" id="MobiDB-lite"/>
    </source>
</evidence>
<proteinExistence type="predicted"/>
<keyword evidence="3" id="KW-1185">Reference proteome</keyword>
<organism evidence="2 3">
    <name type="scientific">Brassica cretica</name>
    <name type="common">Mustard</name>
    <dbReference type="NCBI Taxonomy" id="69181"/>
    <lineage>
        <taxon>Eukaryota</taxon>
        <taxon>Viridiplantae</taxon>
        <taxon>Streptophyta</taxon>
        <taxon>Embryophyta</taxon>
        <taxon>Tracheophyta</taxon>
        <taxon>Spermatophyta</taxon>
        <taxon>Magnoliopsida</taxon>
        <taxon>eudicotyledons</taxon>
        <taxon>Gunneridae</taxon>
        <taxon>Pentapetalae</taxon>
        <taxon>rosids</taxon>
        <taxon>malvids</taxon>
        <taxon>Brassicales</taxon>
        <taxon>Brassicaceae</taxon>
        <taxon>Brassiceae</taxon>
        <taxon>Brassica</taxon>
    </lineage>
</organism>
<protein>
    <submittedName>
        <fullName evidence="2">Uncharacterized protein</fullName>
    </submittedName>
</protein>
<evidence type="ECO:0000313" key="3">
    <source>
        <dbReference type="Proteomes" id="UP000266723"/>
    </source>
</evidence>
<comment type="caution">
    <text evidence="2">The sequence shown here is derived from an EMBL/GenBank/DDBJ whole genome shotgun (WGS) entry which is preliminary data.</text>
</comment>